<dbReference type="AlphaFoldDB" id="A0A150GEB3"/>
<keyword evidence="2" id="KW-1185">Reference proteome</keyword>
<organism evidence="1 2">
    <name type="scientific">Gonium pectorale</name>
    <name type="common">Green alga</name>
    <dbReference type="NCBI Taxonomy" id="33097"/>
    <lineage>
        <taxon>Eukaryota</taxon>
        <taxon>Viridiplantae</taxon>
        <taxon>Chlorophyta</taxon>
        <taxon>core chlorophytes</taxon>
        <taxon>Chlorophyceae</taxon>
        <taxon>CS clade</taxon>
        <taxon>Chlamydomonadales</taxon>
        <taxon>Volvocaceae</taxon>
        <taxon>Gonium</taxon>
    </lineage>
</organism>
<dbReference type="Proteomes" id="UP000075714">
    <property type="component" value="Unassembled WGS sequence"/>
</dbReference>
<gene>
    <name evidence="1" type="ORF">GPECTOR_33g572</name>
</gene>
<protein>
    <submittedName>
        <fullName evidence="1">Uncharacterized protein</fullName>
    </submittedName>
</protein>
<sequence>MVDKDKYSARARALLSGSLATYLCNGRYNVSTPEGKAQCRADRDNKCFVAVRTLYFRRALCQSRFKDECLNRDQCVWSEVAWYGGKARYDAWRNETEANMGGPPTFGACYAKEEIDAMLDGAGNLREAEYTAWLEEITSSKPASIAKYRGNCPYARSSRARAVYVETCDAANKVALGEGGRVKALNTSSWEDVAACRAAGCVVEAANGLWYESSGYAGDFPDVLYQCKIEESRIWATRLSAWQDEDLFKAYAMCHSYNLQADEKACKGARIL</sequence>
<comment type="caution">
    <text evidence="1">The sequence shown here is derived from an EMBL/GenBank/DDBJ whole genome shotgun (WGS) entry which is preliminary data.</text>
</comment>
<dbReference type="OrthoDB" id="526811at2759"/>
<evidence type="ECO:0000313" key="1">
    <source>
        <dbReference type="EMBL" id="KXZ47690.1"/>
    </source>
</evidence>
<reference evidence="2" key="1">
    <citation type="journal article" date="2016" name="Nat. Commun.">
        <title>The Gonium pectorale genome demonstrates co-option of cell cycle regulation during the evolution of multicellularity.</title>
        <authorList>
            <person name="Hanschen E.R."/>
            <person name="Marriage T.N."/>
            <person name="Ferris P.J."/>
            <person name="Hamaji T."/>
            <person name="Toyoda A."/>
            <person name="Fujiyama A."/>
            <person name="Neme R."/>
            <person name="Noguchi H."/>
            <person name="Minakuchi Y."/>
            <person name="Suzuki M."/>
            <person name="Kawai-Toyooka H."/>
            <person name="Smith D.R."/>
            <person name="Sparks H."/>
            <person name="Anderson J."/>
            <person name="Bakaric R."/>
            <person name="Luria V."/>
            <person name="Karger A."/>
            <person name="Kirschner M.W."/>
            <person name="Durand P.M."/>
            <person name="Michod R.E."/>
            <person name="Nozaki H."/>
            <person name="Olson B.J."/>
        </authorList>
    </citation>
    <scope>NUCLEOTIDE SEQUENCE [LARGE SCALE GENOMIC DNA]</scope>
    <source>
        <strain evidence="2">NIES-2863</strain>
    </source>
</reference>
<accession>A0A150GEB3</accession>
<evidence type="ECO:0000313" key="2">
    <source>
        <dbReference type="Proteomes" id="UP000075714"/>
    </source>
</evidence>
<dbReference type="EMBL" id="LSYV01000034">
    <property type="protein sequence ID" value="KXZ47690.1"/>
    <property type="molecule type" value="Genomic_DNA"/>
</dbReference>
<name>A0A150GEB3_GONPE</name>
<proteinExistence type="predicted"/>